<feature type="compositionally biased region" description="Basic and acidic residues" evidence="1">
    <location>
        <begin position="125"/>
        <end position="134"/>
    </location>
</feature>
<dbReference type="HOGENOM" id="CLU_574899_0_0_1"/>
<keyword evidence="3" id="KW-1185">Reference proteome</keyword>
<evidence type="ECO:0000313" key="2">
    <source>
        <dbReference type="EMBL" id="EMD32192.1"/>
    </source>
</evidence>
<accession>M2R1R3</accession>
<protein>
    <submittedName>
        <fullName evidence="2">Uncharacterized protein</fullName>
    </submittedName>
</protein>
<evidence type="ECO:0000313" key="3">
    <source>
        <dbReference type="Proteomes" id="UP000016930"/>
    </source>
</evidence>
<dbReference type="Proteomes" id="UP000016930">
    <property type="component" value="Unassembled WGS sequence"/>
</dbReference>
<dbReference type="AlphaFoldDB" id="M2R1R3"/>
<gene>
    <name evidence="2" type="ORF">CERSUDRAFT_77508</name>
</gene>
<name>M2R1R3_CERS8</name>
<feature type="region of interest" description="Disordered" evidence="1">
    <location>
        <begin position="122"/>
        <end position="156"/>
    </location>
</feature>
<dbReference type="EMBL" id="KB445812">
    <property type="protein sequence ID" value="EMD32192.1"/>
    <property type="molecule type" value="Genomic_DNA"/>
</dbReference>
<sequence length="475" mass="51779">MRRSPPSLGGMRLQEYDTHLEGTPATALSLFQVIPRVVHSTNGMIAAGGKMRAHPDMPWALRGVRLVFATIDEMYAMESQEHDAHLERSPVTARVAGEWNGVQSIAGGGDSWTNEVTDIVGTSGRDMRAGDGRKGSTSVSSRCPNGRGGTHQLSVPQQHVNSATELAQSRVFCDGFLCSTSRMRRVRASRRRRGGEGADGDEWAGRKGQARRSGRVENGKQKKRDGRRSARDEHDKLVAAVVGNGAGRKKEEISLVCDEQQSALALATRESSFASGEPASGPDPIQTFPVTWLPRVPPHPPFPSQHARWRHARPQAPRACERSACLRVRDDLFWRASPEARARARAFRGRRMARTFSTCEFDVDQVANDTSALPSQGGDVGLVGLPRTLNSIAKIPRALLGLPFSFPALTGLVSLWVTHLFYKVSVVYDDIISALGNSCLSRMCCPTSTGSLKHRSGPENMIPKVSSCLERLLVS</sequence>
<feature type="region of interest" description="Disordered" evidence="1">
    <location>
        <begin position="186"/>
        <end position="235"/>
    </location>
</feature>
<organism evidence="2 3">
    <name type="scientific">Ceriporiopsis subvermispora (strain B)</name>
    <name type="common">White-rot fungus</name>
    <name type="synonym">Gelatoporia subvermispora</name>
    <dbReference type="NCBI Taxonomy" id="914234"/>
    <lineage>
        <taxon>Eukaryota</taxon>
        <taxon>Fungi</taxon>
        <taxon>Dikarya</taxon>
        <taxon>Basidiomycota</taxon>
        <taxon>Agaricomycotina</taxon>
        <taxon>Agaricomycetes</taxon>
        <taxon>Polyporales</taxon>
        <taxon>Gelatoporiaceae</taxon>
        <taxon>Gelatoporia</taxon>
    </lineage>
</organism>
<proteinExistence type="predicted"/>
<evidence type="ECO:0000256" key="1">
    <source>
        <dbReference type="SAM" id="MobiDB-lite"/>
    </source>
</evidence>
<reference evidence="2 3" key="1">
    <citation type="journal article" date="2012" name="Proc. Natl. Acad. Sci. U.S.A.">
        <title>Comparative genomics of Ceriporiopsis subvermispora and Phanerochaete chrysosporium provide insight into selective ligninolysis.</title>
        <authorList>
            <person name="Fernandez-Fueyo E."/>
            <person name="Ruiz-Duenas F.J."/>
            <person name="Ferreira P."/>
            <person name="Floudas D."/>
            <person name="Hibbett D.S."/>
            <person name="Canessa P."/>
            <person name="Larrondo L.F."/>
            <person name="James T.Y."/>
            <person name="Seelenfreund D."/>
            <person name="Lobos S."/>
            <person name="Polanco R."/>
            <person name="Tello M."/>
            <person name="Honda Y."/>
            <person name="Watanabe T."/>
            <person name="Watanabe T."/>
            <person name="Ryu J.S."/>
            <person name="Kubicek C.P."/>
            <person name="Schmoll M."/>
            <person name="Gaskell J."/>
            <person name="Hammel K.E."/>
            <person name="St John F.J."/>
            <person name="Vanden Wymelenberg A."/>
            <person name="Sabat G."/>
            <person name="Splinter BonDurant S."/>
            <person name="Syed K."/>
            <person name="Yadav J.S."/>
            <person name="Doddapaneni H."/>
            <person name="Subramanian V."/>
            <person name="Lavin J.L."/>
            <person name="Oguiza J.A."/>
            <person name="Perez G."/>
            <person name="Pisabarro A.G."/>
            <person name="Ramirez L."/>
            <person name="Santoyo F."/>
            <person name="Master E."/>
            <person name="Coutinho P.M."/>
            <person name="Henrissat B."/>
            <person name="Lombard V."/>
            <person name="Magnuson J.K."/>
            <person name="Kuees U."/>
            <person name="Hori C."/>
            <person name="Igarashi K."/>
            <person name="Samejima M."/>
            <person name="Held B.W."/>
            <person name="Barry K.W."/>
            <person name="LaButti K.M."/>
            <person name="Lapidus A."/>
            <person name="Lindquist E.A."/>
            <person name="Lucas S.M."/>
            <person name="Riley R."/>
            <person name="Salamov A.A."/>
            <person name="Hoffmeister D."/>
            <person name="Schwenk D."/>
            <person name="Hadar Y."/>
            <person name="Yarden O."/>
            <person name="de Vries R.P."/>
            <person name="Wiebenga A."/>
            <person name="Stenlid J."/>
            <person name="Eastwood D."/>
            <person name="Grigoriev I.V."/>
            <person name="Berka R.M."/>
            <person name="Blanchette R.A."/>
            <person name="Kersten P."/>
            <person name="Martinez A.T."/>
            <person name="Vicuna R."/>
            <person name="Cullen D."/>
        </authorList>
    </citation>
    <scope>NUCLEOTIDE SEQUENCE [LARGE SCALE GENOMIC DNA]</scope>
    <source>
        <strain evidence="2 3">B</strain>
    </source>
</reference>